<name>A0A6A6H500_VIRVR</name>
<dbReference type="CDD" id="cd00882">
    <property type="entry name" value="Ras_like_GTPase"/>
    <property type="match status" value="1"/>
</dbReference>
<dbReference type="Pfam" id="PF01926">
    <property type="entry name" value="MMR_HSR1"/>
    <property type="match status" value="1"/>
</dbReference>
<dbReference type="AlphaFoldDB" id="A0A6A6H500"/>
<keyword evidence="3" id="KW-1185">Reference proteome</keyword>
<dbReference type="EMBL" id="ML991809">
    <property type="protein sequence ID" value="KAF2233095.1"/>
    <property type="molecule type" value="Genomic_DNA"/>
</dbReference>
<feature type="non-terminal residue" evidence="2">
    <location>
        <position position="234"/>
    </location>
</feature>
<feature type="non-terminal residue" evidence="2">
    <location>
        <position position="1"/>
    </location>
</feature>
<gene>
    <name evidence="2" type="ORF">EV356DRAFT_421556</name>
</gene>
<accession>A0A6A6H500</accession>
<dbReference type="SUPFAM" id="SSF52540">
    <property type="entry name" value="P-loop containing nucleoside triphosphate hydrolases"/>
    <property type="match status" value="1"/>
</dbReference>
<evidence type="ECO:0000313" key="2">
    <source>
        <dbReference type="EMBL" id="KAF2233095.1"/>
    </source>
</evidence>
<feature type="domain" description="G" evidence="1">
    <location>
        <begin position="1"/>
        <end position="64"/>
    </location>
</feature>
<dbReference type="InterPro" id="IPR006073">
    <property type="entry name" value="GTP-bd"/>
</dbReference>
<dbReference type="Proteomes" id="UP000800092">
    <property type="component" value="Unassembled WGS sequence"/>
</dbReference>
<dbReference type="OrthoDB" id="8954335at2759"/>
<sequence length="234" mass="25830">VMGPTGSGKSTLISKIAGREVNIGHSLQSCDAGTADIEEIPCKVGDKYVILVDTPGFNDTNQKDRSDTDILANLADWMQESWSEDMLLSGIIYLHSINEARMTGSSITNLRMFRKLCGDKNLKNVILATTKWGITPEADALRREKELDSPEGFWGPYIAGGSKIRRFENTQASACALVEEILDIGRDRFVPKIQEEVIKGKTLVETDAGAYLNQALVELNKKHAEEMAALREEI</sequence>
<evidence type="ECO:0000259" key="1">
    <source>
        <dbReference type="Pfam" id="PF01926"/>
    </source>
</evidence>
<protein>
    <recommendedName>
        <fullName evidence="1">G domain-containing protein</fullName>
    </recommendedName>
</protein>
<proteinExistence type="predicted"/>
<dbReference type="InterPro" id="IPR027417">
    <property type="entry name" value="P-loop_NTPase"/>
</dbReference>
<evidence type="ECO:0000313" key="3">
    <source>
        <dbReference type="Proteomes" id="UP000800092"/>
    </source>
</evidence>
<reference evidence="2" key="1">
    <citation type="journal article" date="2020" name="Stud. Mycol.">
        <title>101 Dothideomycetes genomes: a test case for predicting lifestyles and emergence of pathogens.</title>
        <authorList>
            <person name="Haridas S."/>
            <person name="Albert R."/>
            <person name="Binder M."/>
            <person name="Bloem J."/>
            <person name="Labutti K."/>
            <person name="Salamov A."/>
            <person name="Andreopoulos B."/>
            <person name="Baker S."/>
            <person name="Barry K."/>
            <person name="Bills G."/>
            <person name="Bluhm B."/>
            <person name="Cannon C."/>
            <person name="Castanera R."/>
            <person name="Culley D."/>
            <person name="Daum C."/>
            <person name="Ezra D."/>
            <person name="Gonzalez J."/>
            <person name="Henrissat B."/>
            <person name="Kuo A."/>
            <person name="Liang C."/>
            <person name="Lipzen A."/>
            <person name="Lutzoni F."/>
            <person name="Magnuson J."/>
            <person name="Mondo S."/>
            <person name="Nolan M."/>
            <person name="Ohm R."/>
            <person name="Pangilinan J."/>
            <person name="Park H.-J."/>
            <person name="Ramirez L."/>
            <person name="Alfaro M."/>
            <person name="Sun H."/>
            <person name="Tritt A."/>
            <person name="Yoshinaga Y."/>
            <person name="Zwiers L.-H."/>
            <person name="Turgeon B."/>
            <person name="Goodwin S."/>
            <person name="Spatafora J."/>
            <person name="Crous P."/>
            <person name="Grigoriev I."/>
        </authorList>
    </citation>
    <scope>NUCLEOTIDE SEQUENCE</scope>
    <source>
        <strain evidence="2">Tuck. ex Michener</strain>
    </source>
</reference>
<dbReference type="Gene3D" id="3.40.50.300">
    <property type="entry name" value="P-loop containing nucleotide triphosphate hydrolases"/>
    <property type="match status" value="1"/>
</dbReference>
<dbReference type="GO" id="GO:0005525">
    <property type="term" value="F:GTP binding"/>
    <property type="evidence" value="ECO:0007669"/>
    <property type="project" value="InterPro"/>
</dbReference>
<organism evidence="2 3">
    <name type="scientific">Viridothelium virens</name>
    <name type="common">Speckled blister lichen</name>
    <name type="synonym">Trypethelium virens</name>
    <dbReference type="NCBI Taxonomy" id="1048519"/>
    <lineage>
        <taxon>Eukaryota</taxon>
        <taxon>Fungi</taxon>
        <taxon>Dikarya</taxon>
        <taxon>Ascomycota</taxon>
        <taxon>Pezizomycotina</taxon>
        <taxon>Dothideomycetes</taxon>
        <taxon>Dothideomycetes incertae sedis</taxon>
        <taxon>Trypetheliales</taxon>
        <taxon>Trypetheliaceae</taxon>
        <taxon>Viridothelium</taxon>
    </lineage>
</organism>